<dbReference type="EMBL" id="MU853227">
    <property type="protein sequence ID" value="KAK4124603.1"/>
    <property type="molecule type" value="Genomic_DNA"/>
</dbReference>
<keyword evidence="2" id="KW-1133">Transmembrane helix</keyword>
<organism evidence="4 5">
    <name type="scientific">Parathielavia appendiculata</name>
    <dbReference type="NCBI Taxonomy" id="2587402"/>
    <lineage>
        <taxon>Eukaryota</taxon>
        <taxon>Fungi</taxon>
        <taxon>Dikarya</taxon>
        <taxon>Ascomycota</taxon>
        <taxon>Pezizomycotina</taxon>
        <taxon>Sordariomycetes</taxon>
        <taxon>Sordariomycetidae</taxon>
        <taxon>Sordariales</taxon>
        <taxon>Chaetomiaceae</taxon>
        <taxon>Parathielavia</taxon>
    </lineage>
</organism>
<reference evidence="4" key="2">
    <citation type="submission" date="2023-05" db="EMBL/GenBank/DDBJ databases">
        <authorList>
            <consortium name="Lawrence Berkeley National Laboratory"/>
            <person name="Steindorff A."/>
            <person name="Hensen N."/>
            <person name="Bonometti L."/>
            <person name="Westerberg I."/>
            <person name="Brannstrom I.O."/>
            <person name="Guillou S."/>
            <person name="Cros-Aarteil S."/>
            <person name="Calhoun S."/>
            <person name="Haridas S."/>
            <person name="Kuo A."/>
            <person name="Mondo S."/>
            <person name="Pangilinan J."/>
            <person name="Riley R."/>
            <person name="Labutti K."/>
            <person name="Andreopoulos B."/>
            <person name="Lipzen A."/>
            <person name="Chen C."/>
            <person name="Yanf M."/>
            <person name="Daum C."/>
            <person name="Ng V."/>
            <person name="Clum A."/>
            <person name="Ohm R."/>
            <person name="Martin F."/>
            <person name="Silar P."/>
            <person name="Natvig D."/>
            <person name="Lalanne C."/>
            <person name="Gautier V."/>
            <person name="Ament-Velasquez S.L."/>
            <person name="Kruys A."/>
            <person name="Hutchinson M.I."/>
            <person name="Powell A.J."/>
            <person name="Barry K."/>
            <person name="Miller A.N."/>
            <person name="Grigoriev I.V."/>
            <person name="Debuchy R."/>
            <person name="Gladieux P."/>
            <person name="Thoren M.H."/>
            <person name="Johannesson H."/>
        </authorList>
    </citation>
    <scope>NUCLEOTIDE SEQUENCE</scope>
    <source>
        <strain evidence="4">CBS 731.68</strain>
    </source>
</reference>
<proteinExistence type="predicted"/>
<keyword evidence="5" id="KW-1185">Reference proteome</keyword>
<gene>
    <name evidence="4" type="ORF">N657DRAFT_571831</name>
</gene>
<evidence type="ECO:0000313" key="5">
    <source>
        <dbReference type="Proteomes" id="UP001302602"/>
    </source>
</evidence>
<dbReference type="AlphaFoldDB" id="A0AAN6U1C8"/>
<dbReference type="InterPro" id="IPR051957">
    <property type="entry name" value="CRISP-LCCL_domain"/>
</dbReference>
<dbReference type="RefSeq" id="XP_062648374.1">
    <property type="nucleotide sequence ID" value="XM_062788839.1"/>
</dbReference>
<comment type="caution">
    <text evidence="4">The sequence shown here is derived from an EMBL/GenBank/DDBJ whole genome shotgun (WGS) entry which is preliminary data.</text>
</comment>
<sequence>MTRDKTARYSDRGDDVQVDLAEVADEEAQLLGDEDYEQFELDDGSRPVPRKPTPPHDRPRSRGLLIRRRSPKWLAFLYGPDPPKIQTFKPLFPSVQELPVRWLEKTLQHPWQRAVLLLVFLLAWAASLAVPLILSKGTATDASGIAIRHIDCVDTLWKRNNECGLDGVDCRPFSNASFAFRCPADCASVRVLNPHHVGRQDVNFRPLVIGGGGQAPYRGDSFLCGAAIHAGVIDDAKGGCGVVTLTGEYYQYFASSQHGIDSIPFDSHFPLSFTVTADPSIHCTAPDPRWTVSLPLSLLFTICLSLCTTSPTLVFFTTFLGIFTHVALVSDPPNFSALSSTTFLPSLISSYLARLLPAAFVAAILYRTTCFLLHRTHPNIPSACGIWLTLRYRGWFAEKPLEEHVFSWTRRVGGVVADEYFRFGFVTEGGRGLDYTEAGTWYVNGSWSQGAGYW</sequence>
<dbReference type="Gene3D" id="2.170.130.20">
    <property type="entry name" value="LCCL-like domain"/>
    <property type="match status" value="1"/>
</dbReference>
<dbReference type="GeneID" id="87825609"/>
<dbReference type="SMART" id="SM00603">
    <property type="entry name" value="LCCL"/>
    <property type="match status" value="1"/>
</dbReference>
<feature type="transmembrane region" description="Helical" evidence="2">
    <location>
        <begin position="114"/>
        <end position="134"/>
    </location>
</feature>
<name>A0AAN6U1C8_9PEZI</name>
<feature type="compositionally biased region" description="Acidic residues" evidence="1">
    <location>
        <begin position="32"/>
        <end position="42"/>
    </location>
</feature>
<evidence type="ECO:0000259" key="3">
    <source>
        <dbReference type="PROSITE" id="PS50820"/>
    </source>
</evidence>
<keyword evidence="2" id="KW-0812">Transmembrane</keyword>
<dbReference type="SUPFAM" id="SSF69848">
    <property type="entry name" value="LCCL domain"/>
    <property type="match status" value="1"/>
</dbReference>
<dbReference type="Pfam" id="PF03815">
    <property type="entry name" value="LCCL"/>
    <property type="match status" value="1"/>
</dbReference>
<evidence type="ECO:0000256" key="2">
    <source>
        <dbReference type="SAM" id="Phobius"/>
    </source>
</evidence>
<reference evidence="4" key="1">
    <citation type="journal article" date="2023" name="Mol. Phylogenet. Evol.">
        <title>Genome-scale phylogeny and comparative genomics of the fungal order Sordariales.</title>
        <authorList>
            <person name="Hensen N."/>
            <person name="Bonometti L."/>
            <person name="Westerberg I."/>
            <person name="Brannstrom I.O."/>
            <person name="Guillou S."/>
            <person name="Cros-Aarteil S."/>
            <person name="Calhoun S."/>
            <person name="Haridas S."/>
            <person name="Kuo A."/>
            <person name="Mondo S."/>
            <person name="Pangilinan J."/>
            <person name="Riley R."/>
            <person name="LaButti K."/>
            <person name="Andreopoulos B."/>
            <person name="Lipzen A."/>
            <person name="Chen C."/>
            <person name="Yan M."/>
            <person name="Daum C."/>
            <person name="Ng V."/>
            <person name="Clum A."/>
            <person name="Steindorff A."/>
            <person name="Ohm R.A."/>
            <person name="Martin F."/>
            <person name="Silar P."/>
            <person name="Natvig D.O."/>
            <person name="Lalanne C."/>
            <person name="Gautier V."/>
            <person name="Ament-Velasquez S.L."/>
            <person name="Kruys A."/>
            <person name="Hutchinson M.I."/>
            <person name="Powell A.J."/>
            <person name="Barry K."/>
            <person name="Miller A.N."/>
            <person name="Grigoriev I.V."/>
            <person name="Debuchy R."/>
            <person name="Gladieux P."/>
            <person name="Hiltunen Thoren M."/>
            <person name="Johannesson H."/>
        </authorList>
    </citation>
    <scope>NUCLEOTIDE SEQUENCE</scope>
    <source>
        <strain evidence="4">CBS 731.68</strain>
    </source>
</reference>
<keyword evidence="2" id="KW-0472">Membrane</keyword>
<feature type="region of interest" description="Disordered" evidence="1">
    <location>
        <begin position="32"/>
        <end position="62"/>
    </location>
</feature>
<evidence type="ECO:0000313" key="4">
    <source>
        <dbReference type="EMBL" id="KAK4124603.1"/>
    </source>
</evidence>
<dbReference type="PROSITE" id="PS50820">
    <property type="entry name" value="LCCL"/>
    <property type="match status" value="1"/>
</dbReference>
<dbReference type="InterPro" id="IPR036609">
    <property type="entry name" value="LCCL_sf"/>
</dbReference>
<feature type="transmembrane region" description="Helical" evidence="2">
    <location>
        <begin position="343"/>
        <end position="366"/>
    </location>
</feature>
<feature type="transmembrane region" description="Helical" evidence="2">
    <location>
        <begin position="298"/>
        <end position="323"/>
    </location>
</feature>
<dbReference type="Proteomes" id="UP001302602">
    <property type="component" value="Unassembled WGS sequence"/>
</dbReference>
<protein>
    <recommendedName>
        <fullName evidence="3">LCCL domain-containing protein</fullName>
    </recommendedName>
</protein>
<evidence type="ECO:0000256" key="1">
    <source>
        <dbReference type="SAM" id="MobiDB-lite"/>
    </source>
</evidence>
<dbReference type="InterPro" id="IPR004043">
    <property type="entry name" value="LCCL"/>
</dbReference>
<accession>A0AAN6U1C8</accession>
<dbReference type="PANTHER" id="PTHR31331">
    <property type="entry name" value="LCCL DOMAIN PROTEIN (AFU_ORTHOLOGUE AFUA_5G08630)"/>
    <property type="match status" value="1"/>
</dbReference>
<dbReference type="PANTHER" id="PTHR31331:SF8">
    <property type="entry name" value="LCCL DOMAIN PROTEIN (AFU_ORTHOLOGUE AFUA_5G02970)"/>
    <property type="match status" value="1"/>
</dbReference>
<feature type="domain" description="LCCL" evidence="3">
    <location>
        <begin position="163"/>
        <end position="263"/>
    </location>
</feature>